<evidence type="ECO:0000313" key="3">
    <source>
        <dbReference type="Proteomes" id="UP001272242"/>
    </source>
</evidence>
<dbReference type="RefSeq" id="WP_320689060.1">
    <property type="nucleotide sequence ID" value="NZ_JAXBLV010000222.1"/>
</dbReference>
<accession>A0ABU5F7T7</accession>
<comment type="caution">
    <text evidence="2">The sequence shown here is derived from an EMBL/GenBank/DDBJ whole genome shotgun (WGS) entry which is preliminary data.</text>
</comment>
<protein>
    <submittedName>
        <fullName evidence="2">Lipoyl domain-containing protein</fullName>
    </submittedName>
</protein>
<dbReference type="SUPFAM" id="SSF51230">
    <property type="entry name" value="Single hybrid motif"/>
    <property type="match status" value="1"/>
</dbReference>
<dbReference type="EMBL" id="JAXBLV010000222">
    <property type="protein sequence ID" value="MDY3562785.1"/>
    <property type="molecule type" value="Genomic_DNA"/>
</dbReference>
<dbReference type="CDD" id="cd06849">
    <property type="entry name" value="lipoyl_domain"/>
    <property type="match status" value="1"/>
</dbReference>
<name>A0ABU5F7T7_9BACT</name>
<sequence>MTQPDRTTITLPELGSARVVFSLWHVRVGDRVTEGDRIAEVLIPGATFDVPAPATGRLVETFALPNAPLTPGAALGTVVEE</sequence>
<organism evidence="2 3">
    <name type="scientific">Gemmata algarum</name>
    <dbReference type="NCBI Taxonomy" id="2975278"/>
    <lineage>
        <taxon>Bacteria</taxon>
        <taxon>Pseudomonadati</taxon>
        <taxon>Planctomycetota</taxon>
        <taxon>Planctomycetia</taxon>
        <taxon>Gemmatales</taxon>
        <taxon>Gemmataceae</taxon>
        <taxon>Gemmata</taxon>
    </lineage>
</organism>
<feature type="domain" description="Lipoyl-binding" evidence="1">
    <location>
        <begin position="8"/>
        <end position="63"/>
    </location>
</feature>
<dbReference type="Gene3D" id="2.40.50.100">
    <property type="match status" value="1"/>
</dbReference>
<evidence type="ECO:0000313" key="2">
    <source>
        <dbReference type="EMBL" id="MDY3562785.1"/>
    </source>
</evidence>
<dbReference type="InterPro" id="IPR000089">
    <property type="entry name" value="Biotin_lipoyl"/>
</dbReference>
<dbReference type="InterPro" id="IPR011053">
    <property type="entry name" value="Single_hybrid_motif"/>
</dbReference>
<proteinExistence type="predicted"/>
<dbReference type="Pfam" id="PF00364">
    <property type="entry name" value="Biotin_lipoyl"/>
    <property type="match status" value="1"/>
</dbReference>
<reference evidence="3" key="1">
    <citation type="journal article" date="2023" name="Mar. Drugs">
        <title>Gemmata algarum, a Novel Planctomycete Isolated from an Algal Mat, Displays Antimicrobial Activity.</title>
        <authorList>
            <person name="Kumar G."/>
            <person name="Kallscheuer N."/>
            <person name="Kashif M."/>
            <person name="Ahamad S."/>
            <person name="Jagadeeshwari U."/>
            <person name="Pannikurungottu S."/>
            <person name="Haufschild T."/>
            <person name="Kabuu M."/>
            <person name="Sasikala C."/>
            <person name="Jogler C."/>
            <person name="Ramana C."/>
        </authorList>
    </citation>
    <scope>NUCLEOTIDE SEQUENCE [LARGE SCALE GENOMIC DNA]</scope>
    <source>
        <strain evidence="3">JC673</strain>
    </source>
</reference>
<dbReference type="Proteomes" id="UP001272242">
    <property type="component" value="Unassembled WGS sequence"/>
</dbReference>
<keyword evidence="3" id="KW-1185">Reference proteome</keyword>
<evidence type="ECO:0000259" key="1">
    <source>
        <dbReference type="Pfam" id="PF00364"/>
    </source>
</evidence>
<gene>
    <name evidence="2" type="ORF">R5W23_004264</name>
</gene>